<dbReference type="Proteomes" id="UP001585053">
    <property type="component" value="Unassembled WGS sequence"/>
</dbReference>
<comment type="caution">
    <text evidence="2">The sequence shown here is derived from an EMBL/GenBank/DDBJ whole genome shotgun (WGS) entry which is preliminary data.</text>
</comment>
<dbReference type="InterPro" id="IPR007278">
    <property type="entry name" value="DUF397"/>
</dbReference>
<dbReference type="Pfam" id="PF04149">
    <property type="entry name" value="DUF397"/>
    <property type="match status" value="2"/>
</dbReference>
<gene>
    <name evidence="2" type="ORF">VSQ78_10955</name>
</gene>
<evidence type="ECO:0000313" key="3">
    <source>
        <dbReference type="Proteomes" id="UP001585053"/>
    </source>
</evidence>
<dbReference type="RefSeq" id="WP_014908333.1">
    <property type="nucleotide sequence ID" value="NZ_JAYMRS010000003.1"/>
</dbReference>
<dbReference type="EMBL" id="JAYMRS010000003">
    <property type="protein sequence ID" value="MFB8768221.1"/>
    <property type="molecule type" value="Genomic_DNA"/>
</dbReference>
<evidence type="ECO:0000259" key="1">
    <source>
        <dbReference type="Pfam" id="PF04149"/>
    </source>
</evidence>
<sequence>MTNSALVFRKSSYSGQGQNCVEVAHLPTDFRKSSYSGRDQNCVEVADLPSAAAIRDSKHPDAGHLPFPAAEWSVFLRTARG</sequence>
<proteinExistence type="predicted"/>
<organism evidence="2 3">
    <name type="scientific">Nocardiopsis alba</name>
    <dbReference type="NCBI Taxonomy" id="53437"/>
    <lineage>
        <taxon>Bacteria</taxon>
        <taxon>Bacillati</taxon>
        <taxon>Actinomycetota</taxon>
        <taxon>Actinomycetes</taxon>
        <taxon>Streptosporangiales</taxon>
        <taxon>Nocardiopsidaceae</taxon>
        <taxon>Nocardiopsis</taxon>
    </lineage>
</organism>
<reference evidence="2 3" key="1">
    <citation type="submission" date="2024-01" db="EMBL/GenBank/DDBJ databases">
        <title>Genome mining of biosynthetic gene clusters to explore secondary metabolites of Streptomyces sp.</title>
        <authorList>
            <person name="Baig A."/>
            <person name="Ajitkumar Shintre N."/>
            <person name="Kumar H."/>
            <person name="Anbarasu A."/>
            <person name="Ramaiah S."/>
        </authorList>
    </citation>
    <scope>NUCLEOTIDE SEQUENCE [LARGE SCALE GENOMIC DNA]</scope>
    <source>
        <strain evidence="2 3">A01</strain>
    </source>
</reference>
<protein>
    <submittedName>
        <fullName evidence="2">DUF397 domain-containing protein</fullName>
    </submittedName>
</protein>
<feature type="domain" description="DUF397" evidence="1">
    <location>
        <begin position="7"/>
        <end position="27"/>
    </location>
</feature>
<accession>A0ABV5DUG1</accession>
<keyword evidence="3" id="KW-1185">Reference proteome</keyword>
<evidence type="ECO:0000313" key="2">
    <source>
        <dbReference type="EMBL" id="MFB8768221.1"/>
    </source>
</evidence>
<name>A0ABV5DUG1_9ACTN</name>
<feature type="domain" description="DUF397" evidence="1">
    <location>
        <begin position="29"/>
        <end position="80"/>
    </location>
</feature>